<dbReference type="InterPro" id="IPR003660">
    <property type="entry name" value="HAMP_dom"/>
</dbReference>
<feature type="domain" description="Methyl-accepting transducer" evidence="6">
    <location>
        <begin position="125"/>
        <end position="279"/>
    </location>
</feature>
<dbReference type="PROSITE" id="PS50111">
    <property type="entry name" value="CHEMOTAXIS_TRANSDUC_2"/>
    <property type="match status" value="1"/>
</dbReference>
<protein>
    <submittedName>
        <fullName evidence="8">Putative methyl-accepting chemotaxis protein</fullName>
    </submittedName>
</protein>
<dbReference type="STRING" id="1184609.KILIM_007_00210"/>
<comment type="similarity">
    <text evidence="4">Belongs to the methyl-accepting chemotaxis (MCP) protein family.</text>
</comment>
<dbReference type="GO" id="GO:0007165">
    <property type="term" value="P:signal transduction"/>
    <property type="evidence" value="ECO:0007669"/>
    <property type="project" value="UniProtKB-KW"/>
</dbReference>
<dbReference type="PROSITE" id="PS50885">
    <property type="entry name" value="HAMP"/>
    <property type="match status" value="1"/>
</dbReference>
<evidence type="ECO:0000313" key="8">
    <source>
        <dbReference type="EMBL" id="GAB94583.1"/>
    </source>
</evidence>
<comment type="caution">
    <text evidence="8">The sequence shown here is derived from an EMBL/GenBank/DDBJ whole genome shotgun (WGS) entry which is preliminary data.</text>
</comment>
<sequence length="300" mass="30670">MALLMPKRTALPTPAPVDVAADEALARLAQVIESAAHGDLEVRADVLTGNEQLDAAGESFNRLLDVVDAFMREAQACLSAAADGRGHRQFLLRGMPGGFEAGAKDINTARLKMLAVGQEMAAQEATRSELVSTTMGIAAEVSETAVHLARTSADLSAGVEDAVARAADAISTVRTLESAGAEIQQAVAIISGVAGQTRLLALNATIEAARAGDLGKGFAVVAGEVKELANETSKSSDDIARQVVATQEALAASVQTIAAISEAITGISTLVTEVATTVSGEGGLSEHAQQLRTQIIACSG</sequence>
<keyword evidence="1" id="KW-0812">Transmembrane</keyword>
<dbReference type="Proteomes" id="UP000008366">
    <property type="component" value="Unassembled WGS sequence"/>
</dbReference>
<dbReference type="InterPro" id="IPR004089">
    <property type="entry name" value="MCPsignal_dom"/>
</dbReference>
<keyword evidence="3 5" id="KW-0807">Transducer</keyword>
<dbReference type="PANTHER" id="PTHR32089">
    <property type="entry name" value="METHYL-ACCEPTING CHEMOTAXIS PROTEIN MCPB"/>
    <property type="match status" value="1"/>
</dbReference>
<dbReference type="GO" id="GO:0016020">
    <property type="term" value="C:membrane"/>
    <property type="evidence" value="ECO:0007669"/>
    <property type="project" value="InterPro"/>
</dbReference>
<name>K6VEF2_9MICO</name>
<dbReference type="eggNOG" id="COG0840">
    <property type="taxonomic scope" value="Bacteria"/>
</dbReference>
<dbReference type="AlphaFoldDB" id="K6VEF2"/>
<dbReference type="Pfam" id="PF00015">
    <property type="entry name" value="MCPsignal"/>
    <property type="match status" value="1"/>
</dbReference>
<evidence type="ECO:0000259" key="7">
    <source>
        <dbReference type="PROSITE" id="PS50885"/>
    </source>
</evidence>
<evidence type="ECO:0000256" key="4">
    <source>
        <dbReference type="ARBA" id="ARBA00029447"/>
    </source>
</evidence>
<dbReference type="PANTHER" id="PTHR32089:SF112">
    <property type="entry name" value="LYSOZYME-LIKE PROTEIN-RELATED"/>
    <property type="match status" value="1"/>
</dbReference>
<evidence type="ECO:0000313" key="9">
    <source>
        <dbReference type="Proteomes" id="UP000008366"/>
    </source>
</evidence>
<dbReference type="RefSeq" id="WP_006591116.1">
    <property type="nucleotide sequence ID" value="NZ_BAHD01000007.1"/>
</dbReference>
<keyword evidence="2" id="KW-1133">Transmembrane helix</keyword>
<dbReference type="SUPFAM" id="SSF58104">
    <property type="entry name" value="Methyl-accepting chemotaxis protein (MCP) signaling domain"/>
    <property type="match status" value="1"/>
</dbReference>
<evidence type="ECO:0000256" key="1">
    <source>
        <dbReference type="ARBA" id="ARBA00022692"/>
    </source>
</evidence>
<evidence type="ECO:0000256" key="3">
    <source>
        <dbReference type="ARBA" id="ARBA00023224"/>
    </source>
</evidence>
<organism evidence="8 9">
    <name type="scientific">Kineosphaera limosa NBRC 100340</name>
    <dbReference type="NCBI Taxonomy" id="1184609"/>
    <lineage>
        <taxon>Bacteria</taxon>
        <taxon>Bacillati</taxon>
        <taxon>Actinomycetota</taxon>
        <taxon>Actinomycetes</taxon>
        <taxon>Micrococcales</taxon>
        <taxon>Dermatophilaceae</taxon>
        <taxon>Kineosphaera</taxon>
    </lineage>
</organism>
<keyword evidence="9" id="KW-1185">Reference proteome</keyword>
<dbReference type="OrthoDB" id="5179380at2"/>
<proteinExistence type="inferred from homology"/>
<dbReference type="SMART" id="SM00283">
    <property type="entry name" value="MA"/>
    <property type="match status" value="1"/>
</dbReference>
<accession>K6VEF2</accession>
<gene>
    <name evidence="8" type="ORF">KILIM_007_00210</name>
</gene>
<evidence type="ECO:0000259" key="6">
    <source>
        <dbReference type="PROSITE" id="PS50111"/>
    </source>
</evidence>
<dbReference type="Gene3D" id="1.10.287.950">
    <property type="entry name" value="Methyl-accepting chemotaxis protein"/>
    <property type="match status" value="1"/>
</dbReference>
<keyword evidence="2" id="KW-0472">Membrane</keyword>
<evidence type="ECO:0000256" key="5">
    <source>
        <dbReference type="PROSITE-ProRule" id="PRU00284"/>
    </source>
</evidence>
<dbReference type="EMBL" id="BAHD01000007">
    <property type="protein sequence ID" value="GAB94583.1"/>
    <property type="molecule type" value="Genomic_DNA"/>
</dbReference>
<feature type="domain" description="HAMP" evidence="7">
    <location>
        <begin position="24"/>
        <end position="72"/>
    </location>
</feature>
<reference evidence="8 9" key="1">
    <citation type="submission" date="2012-08" db="EMBL/GenBank/DDBJ databases">
        <title>Whole genome shotgun sequence of Kineosphaera limosa NBRC 100340.</title>
        <authorList>
            <person name="Yoshida I."/>
            <person name="Isaki S."/>
            <person name="Hosoyama A."/>
            <person name="Tsuchikane K."/>
            <person name="Katsumata H."/>
            <person name="Ando Y."/>
            <person name="Ohji S."/>
            <person name="Hamada M."/>
            <person name="Tamura T."/>
            <person name="Yamazoe A."/>
            <person name="Yamazaki S."/>
            <person name="Fujita N."/>
        </authorList>
    </citation>
    <scope>NUCLEOTIDE SEQUENCE [LARGE SCALE GENOMIC DNA]</scope>
    <source>
        <strain evidence="8 9">NBRC 100340</strain>
    </source>
</reference>
<evidence type="ECO:0000256" key="2">
    <source>
        <dbReference type="ARBA" id="ARBA00022989"/>
    </source>
</evidence>